<keyword evidence="1" id="KW-0479">Metal-binding</keyword>
<keyword evidence="1" id="KW-0862">Zinc</keyword>
<evidence type="ECO:0000313" key="4">
    <source>
        <dbReference type="EMBL" id="GIY28219.1"/>
    </source>
</evidence>
<feature type="region of interest" description="Disordered" evidence="2">
    <location>
        <begin position="217"/>
        <end position="256"/>
    </location>
</feature>
<evidence type="ECO:0000259" key="3">
    <source>
        <dbReference type="PROSITE" id="PS50157"/>
    </source>
</evidence>
<organism evidence="4 5">
    <name type="scientific">Caerostris darwini</name>
    <dbReference type="NCBI Taxonomy" id="1538125"/>
    <lineage>
        <taxon>Eukaryota</taxon>
        <taxon>Metazoa</taxon>
        <taxon>Ecdysozoa</taxon>
        <taxon>Arthropoda</taxon>
        <taxon>Chelicerata</taxon>
        <taxon>Arachnida</taxon>
        <taxon>Araneae</taxon>
        <taxon>Araneomorphae</taxon>
        <taxon>Entelegynae</taxon>
        <taxon>Araneoidea</taxon>
        <taxon>Araneidae</taxon>
        <taxon>Caerostris</taxon>
    </lineage>
</organism>
<feature type="region of interest" description="Disordered" evidence="2">
    <location>
        <begin position="148"/>
        <end position="205"/>
    </location>
</feature>
<keyword evidence="5" id="KW-1185">Reference proteome</keyword>
<evidence type="ECO:0000256" key="1">
    <source>
        <dbReference type="PROSITE-ProRule" id="PRU00042"/>
    </source>
</evidence>
<dbReference type="SMART" id="SM00355">
    <property type="entry name" value="ZnF_C2H2"/>
    <property type="match status" value="1"/>
</dbReference>
<evidence type="ECO:0000256" key="2">
    <source>
        <dbReference type="SAM" id="MobiDB-lite"/>
    </source>
</evidence>
<dbReference type="AlphaFoldDB" id="A0AAV4S2K7"/>
<accession>A0AAV4S2K7</accession>
<feature type="compositionally biased region" description="Polar residues" evidence="2">
    <location>
        <begin position="171"/>
        <end position="205"/>
    </location>
</feature>
<dbReference type="InterPro" id="IPR013087">
    <property type="entry name" value="Znf_C2H2_type"/>
</dbReference>
<dbReference type="GO" id="GO:0008270">
    <property type="term" value="F:zinc ion binding"/>
    <property type="evidence" value="ECO:0007669"/>
    <property type="project" value="UniProtKB-KW"/>
</dbReference>
<dbReference type="PROSITE" id="PS50157">
    <property type="entry name" value="ZINC_FINGER_C2H2_2"/>
    <property type="match status" value="1"/>
</dbReference>
<gene>
    <name evidence="4" type="ORF">CDAR_58781</name>
</gene>
<sequence>MPIPNCCGTFGYHLTSLPVVYPESKPAEWPTTFEEREKRLQKEYSCVENLNQERISPSDTSVLLKTRRITPATEASSASVARTSRLFQCPLCSYWSKKKANLTRHISLHSLSSPAPPQARYCAKCDVQFSLYRNYQYKTCSRFIDPASTQQVQHQQPQNQQHHPIALPNEPRSSGSINTTTAVTSESESRDFINTSSSPVTSESGFNMVLNQPLYTAPGTGLTPAGNMIPPNPSTPPESNSDSQGGNVISNLHGDA</sequence>
<comment type="caution">
    <text evidence="4">The sequence shown here is derived from an EMBL/GenBank/DDBJ whole genome shotgun (WGS) entry which is preliminary data.</text>
</comment>
<reference evidence="4 5" key="1">
    <citation type="submission" date="2021-06" db="EMBL/GenBank/DDBJ databases">
        <title>Caerostris darwini draft genome.</title>
        <authorList>
            <person name="Kono N."/>
            <person name="Arakawa K."/>
        </authorList>
    </citation>
    <scope>NUCLEOTIDE SEQUENCE [LARGE SCALE GENOMIC DNA]</scope>
</reference>
<dbReference type="Proteomes" id="UP001054837">
    <property type="component" value="Unassembled WGS sequence"/>
</dbReference>
<evidence type="ECO:0000313" key="5">
    <source>
        <dbReference type="Proteomes" id="UP001054837"/>
    </source>
</evidence>
<protein>
    <recommendedName>
        <fullName evidence="3">C2H2-type domain-containing protein</fullName>
    </recommendedName>
</protein>
<feature type="domain" description="C2H2-type" evidence="3">
    <location>
        <begin position="87"/>
        <end position="114"/>
    </location>
</feature>
<dbReference type="Pfam" id="PF13909">
    <property type="entry name" value="zf-H2C2_5"/>
    <property type="match status" value="1"/>
</dbReference>
<keyword evidence="1" id="KW-0863">Zinc-finger</keyword>
<proteinExistence type="predicted"/>
<name>A0AAV4S2K7_9ARAC</name>
<feature type="compositionally biased region" description="Low complexity" evidence="2">
    <location>
        <begin position="150"/>
        <end position="163"/>
    </location>
</feature>
<dbReference type="EMBL" id="BPLQ01007157">
    <property type="protein sequence ID" value="GIY28219.1"/>
    <property type="molecule type" value="Genomic_DNA"/>
</dbReference>